<evidence type="ECO:0000313" key="3">
    <source>
        <dbReference type="Proteomes" id="UP000199645"/>
    </source>
</evidence>
<evidence type="ECO:0000313" key="2">
    <source>
        <dbReference type="EMBL" id="SFF28399.1"/>
    </source>
</evidence>
<organism evidence="2 3">
    <name type="scientific">Actinoplanes philippinensis</name>
    <dbReference type="NCBI Taxonomy" id="35752"/>
    <lineage>
        <taxon>Bacteria</taxon>
        <taxon>Bacillati</taxon>
        <taxon>Actinomycetota</taxon>
        <taxon>Actinomycetes</taxon>
        <taxon>Micromonosporales</taxon>
        <taxon>Micromonosporaceae</taxon>
        <taxon>Actinoplanes</taxon>
    </lineage>
</organism>
<dbReference type="AlphaFoldDB" id="A0A1I2HFJ6"/>
<name>A0A1I2HFJ6_9ACTN</name>
<keyword evidence="1" id="KW-0812">Transmembrane</keyword>
<evidence type="ECO:0000256" key="1">
    <source>
        <dbReference type="SAM" id="Phobius"/>
    </source>
</evidence>
<dbReference type="RefSeq" id="WP_093616921.1">
    <property type="nucleotide sequence ID" value="NZ_BOMT01000085.1"/>
</dbReference>
<dbReference type="STRING" id="35752.SAMN05421541_108130"/>
<proteinExistence type="predicted"/>
<protein>
    <submittedName>
        <fullName evidence="2">Mercuric ion transport protein</fullName>
    </submittedName>
</protein>
<reference evidence="2 3" key="1">
    <citation type="submission" date="2016-10" db="EMBL/GenBank/DDBJ databases">
        <authorList>
            <person name="de Groot N.N."/>
        </authorList>
    </citation>
    <scope>NUCLEOTIDE SEQUENCE [LARGE SCALE GENOMIC DNA]</scope>
    <source>
        <strain evidence="2 3">DSM 43019</strain>
    </source>
</reference>
<keyword evidence="3" id="KW-1185">Reference proteome</keyword>
<feature type="transmembrane region" description="Helical" evidence="1">
    <location>
        <begin position="12"/>
        <end position="38"/>
    </location>
</feature>
<keyword evidence="1" id="KW-0472">Membrane</keyword>
<feature type="transmembrane region" description="Helical" evidence="1">
    <location>
        <begin position="50"/>
        <end position="70"/>
    </location>
</feature>
<dbReference type="EMBL" id="FONV01000008">
    <property type="protein sequence ID" value="SFF28399.1"/>
    <property type="molecule type" value="Genomic_DNA"/>
</dbReference>
<gene>
    <name evidence="2" type="ORF">SAMN05421541_108130</name>
</gene>
<keyword evidence="1" id="KW-1133">Transmembrane helix</keyword>
<dbReference type="Proteomes" id="UP000199645">
    <property type="component" value="Unassembled WGS sequence"/>
</dbReference>
<sequence>MPTPTTDRRGRLLPSGLTGLAGAACAACCLIPMLLAAGVLSGAGWAAAGAWMPGIAVALAGLAAAAWWLTRRRRHRTGCRGGTCACGTP</sequence>
<accession>A0A1I2HFJ6</accession>